<organism evidence="1 2">
    <name type="scientific">Clonorchis sinensis</name>
    <name type="common">Chinese liver fluke</name>
    <dbReference type="NCBI Taxonomy" id="79923"/>
    <lineage>
        <taxon>Eukaryota</taxon>
        <taxon>Metazoa</taxon>
        <taxon>Spiralia</taxon>
        <taxon>Lophotrochozoa</taxon>
        <taxon>Platyhelminthes</taxon>
        <taxon>Trematoda</taxon>
        <taxon>Digenea</taxon>
        <taxon>Opisthorchiida</taxon>
        <taxon>Opisthorchiata</taxon>
        <taxon>Opisthorchiidae</taxon>
        <taxon>Clonorchis</taxon>
    </lineage>
</organism>
<accession>A0A419Q4C7</accession>
<dbReference type="Proteomes" id="UP000286415">
    <property type="component" value="Unassembled WGS sequence"/>
</dbReference>
<sequence length="195" mass="21602">MLTARGPSTPPVGNAPASLLSSPIQPLQWQPNVPLYYVGVITTSNFVGWLDPNLVPTTIIIIIIDSMTSVFNTDSSLPYDCTWAEMLSRRPHLDRKTVRVLNQGLWLKSLIARQRRLAGNASALPFPRNKSPNVPTPNLKDQKTVFVRPLTIDQPGMRDTLSVAGTPSSIAQWVAEVRKPSHRGKDQSLRDDDLQ</sequence>
<protein>
    <submittedName>
        <fullName evidence="1">Uncharacterized protein</fullName>
    </submittedName>
</protein>
<keyword evidence="2" id="KW-1185">Reference proteome</keyword>
<dbReference type="EMBL" id="NIRI02000056">
    <property type="protein sequence ID" value="KAG5446366.1"/>
    <property type="molecule type" value="Genomic_DNA"/>
</dbReference>
<evidence type="ECO:0000313" key="1">
    <source>
        <dbReference type="EMBL" id="KAG5446366.1"/>
    </source>
</evidence>
<gene>
    <name evidence="1" type="ORF">CSKR_113691</name>
</gene>
<name>A0A419Q4C7_CLOSI</name>
<dbReference type="AlphaFoldDB" id="A0A419Q4C7"/>
<comment type="caution">
    <text evidence="1">The sequence shown here is derived from an EMBL/GenBank/DDBJ whole genome shotgun (WGS) entry which is preliminary data.</text>
</comment>
<proteinExistence type="predicted"/>
<dbReference type="InParanoid" id="A0A419Q4C7"/>
<reference evidence="1 2" key="2">
    <citation type="journal article" date="2021" name="Genomics">
        <title>High-quality reference genome for Clonorchis sinensis.</title>
        <authorList>
            <person name="Young N.D."/>
            <person name="Stroehlein A.J."/>
            <person name="Kinkar L."/>
            <person name="Wang T."/>
            <person name="Sohn W.M."/>
            <person name="Chang B.C.H."/>
            <person name="Kaur P."/>
            <person name="Weisz D."/>
            <person name="Dudchenko O."/>
            <person name="Aiden E.L."/>
            <person name="Korhonen P.K."/>
            <person name="Gasser R.B."/>
        </authorList>
    </citation>
    <scope>NUCLEOTIDE SEQUENCE [LARGE SCALE GENOMIC DNA]</scope>
    <source>
        <strain evidence="1">Cs-k2</strain>
    </source>
</reference>
<evidence type="ECO:0000313" key="2">
    <source>
        <dbReference type="Proteomes" id="UP000286415"/>
    </source>
</evidence>
<reference evidence="1 2" key="1">
    <citation type="journal article" date="2018" name="Biotechnol. Adv.">
        <title>Improved genomic resources and new bioinformatic workflow for the carcinogenic parasite Clonorchis sinensis: Biotechnological implications.</title>
        <authorList>
            <person name="Wang D."/>
            <person name="Korhonen P.K."/>
            <person name="Gasser R.B."/>
            <person name="Young N.D."/>
        </authorList>
    </citation>
    <scope>NUCLEOTIDE SEQUENCE [LARGE SCALE GENOMIC DNA]</scope>
    <source>
        <strain evidence="1">Cs-k2</strain>
    </source>
</reference>